<dbReference type="PROSITE" id="PS51257">
    <property type="entry name" value="PROKAR_LIPOPROTEIN"/>
    <property type="match status" value="1"/>
</dbReference>
<dbReference type="Pfam" id="PF14257">
    <property type="entry name" value="DUF4349"/>
    <property type="match status" value="1"/>
</dbReference>
<feature type="signal peptide" evidence="3">
    <location>
        <begin position="1"/>
        <end position="34"/>
    </location>
</feature>
<feature type="compositionally biased region" description="Polar residues" evidence="1">
    <location>
        <begin position="50"/>
        <end position="64"/>
    </location>
</feature>
<feature type="region of interest" description="Disordered" evidence="1">
    <location>
        <begin position="37"/>
        <end position="95"/>
    </location>
</feature>
<comment type="caution">
    <text evidence="5">The sequence shown here is derived from an EMBL/GenBank/DDBJ whole genome shotgun (WGS) entry which is preliminary data.</text>
</comment>
<evidence type="ECO:0000259" key="4">
    <source>
        <dbReference type="Pfam" id="PF14257"/>
    </source>
</evidence>
<keyword evidence="3" id="KW-0732">Signal</keyword>
<keyword evidence="2" id="KW-1133">Transmembrane helix</keyword>
<protein>
    <submittedName>
        <fullName evidence="5">DUF4349 domain-containing protein</fullName>
    </submittedName>
</protein>
<dbReference type="Proteomes" id="UP001597180">
    <property type="component" value="Unassembled WGS sequence"/>
</dbReference>
<dbReference type="RefSeq" id="WP_345590366.1">
    <property type="nucleotide sequence ID" value="NZ_BAABJG010000022.1"/>
</dbReference>
<sequence length="353" mass="38414">MRVKGDRVPAISKHGWKKWAIAALLAVVLTGCGAADQSKSSEYSAGASDSAKSIKTDSNQSSALAVSGAEGNRAEPQAASVPAQAPDSYNGTSLTSVDAPDRKIIYRASMTMQVDKYEEFQQLIEDAVRQSGGYVLQFNQSETAYEKSGNFVIKVPANGFSSLLNQLEKIHPTSQKSVQGQDVSEEYVDLTARLNAKQVVEKRLVAFMEKASKTDELLAFSNELGKVQEEIERIKGRMRYLEQNVSYSTIELRLVQKMGSAAVIKGQEGGPLVQRAASAWSGSTAVLSVILQWIVIVAAAVLPVAIVLAVILIPTLLVRRSRKKKQLELRKKLTEENRESIQISSNDEEGPEA</sequence>
<reference evidence="6" key="1">
    <citation type="journal article" date="2019" name="Int. J. Syst. Evol. Microbiol.">
        <title>The Global Catalogue of Microorganisms (GCM) 10K type strain sequencing project: providing services to taxonomists for standard genome sequencing and annotation.</title>
        <authorList>
            <consortium name="The Broad Institute Genomics Platform"/>
            <consortium name="The Broad Institute Genome Sequencing Center for Infectious Disease"/>
            <person name="Wu L."/>
            <person name="Ma J."/>
        </authorList>
    </citation>
    <scope>NUCLEOTIDE SEQUENCE [LARGE SCALE GENOMIC DNA]</scope>
    <source>
        <strain evidence="6">CCUG 53270</strain>
    </source>
</reference>
<keyword evidence="2" id="KW-0472">Membrane</keyword>
<dbReference type="InterPro" id="IPR025645">
    <property type="entry name" value="DUF4349"/>
</dbReference>
<feature type="domain" description="DUF4349" evidence="4">
    <location>
        <begin position="102"/>
        <end position="313"/>
    </location>
</feature>
<evidence type="ECO:0000256" key="1">
    <source>
        <dbReference type="SAM" id="MobiDB-lite"/>
    </source>
</evidence>
<keyword evidence="6" id="KW-1185">Reference proteome</keyword>
<evidence type="ECO:0000313" key="6">
    <source>
        <dbReference type="Proteomes" id="UP001597180"/>
    </source>
</evidence>
<organism evidence="5 6">
    <name type="scientific">Paenibacillus vulneris</name>
    <dbReference type="NCBI Taxonomy" id="1133364"/>
    <lineage>
        <taxon>Bacteria</taxon>
        <taxon>Bacillati</taxon>
        <taxon>Bacillota</taxon>
        <taxon>Bacilli</taxon>
        <taxon>Bacillales</taxon>
        <taxon>Paenibacillaceae</taxon>
        <taxon>Paenibacillus</taxon>
    </lineage>
</organism>
<proteinExistence type="predicted"/>
<dbReference type="EMBL" id="JBHTLU010000034">
    <property type="protein sequence ID" value="MFD1223349.1"/>
    <property type="molecule type" value="Genomic_DNA"/>
</dbReference>
<gene>
    <name evidence="5" type="ORF">ACFQ4B_24825</name>
</gene>
<keyword evidence="2" id="KW-0812">Transmembrane</keyword>
<evidence type="ECO:0000313" key="5">
    <source>
        <dbReference type="EMBL" id="MFD1223349.1"/>
    </source>
</evidence>
<feature type="chain" id="PRO_5045418822" evidence="3">
    <location>
        <begin position="35"/>
        <end position="353"/>
    </location>
</feature>
<evidence type="ECO:0000256" key="3">
    <source>
        <dbReference type="SAM" id="SignalP"/>
    </source>
</evidence>
<name>A0ABW3USP4_9BACL</name>
<feature type="transmembrane region" description="Helical" evidence="2">
    <location>
        <begin position="293"/>
        <end position="318"/>
    </location>
</feature>
<accession>A0ABW3USP4</accession>
<evidence type="ECO:0000256" key="2">
    <source>
        <dbReference type="SAM" id="Phobius"/>
    </source>
</evidence>